<evidence type="ECO:0000313" key="7">
    <source>
        <dbReference type="Proteomes" id="UP000266313"/>
    </source>
</evidence>
<dbReference type="GO" id="GO:0004016">
    <property type="term" value="F:adenylate cyclase activity"/>
    <property type="evidence" value="ECO:0007669"/>
    <property type="project" value="TreeGrafter"/>
</dbReference>
<evidence type="ECO:0000256" key="4">
    <source>
        <dbReference type="PROSITE-ProRule" id="PRU01091"/>
    </source>
</evidence>
<dbReference type="InterPro" id="IPR027417">
    <property type="entry name" value="P-loop_NTPase"/>
</dbReference>
<dbReference type="InterPro" id="IPR036388">
    <property type="entry name" value="WH-like_DNA-bd_sf"/>
</dbReference>
<dbReference type="GO" id="GO:0005737">
    <property type="term" value="C:cytoplasm"/>
    <property type="evidence" value="ECO:0007669"/>
    <property type="project" value="TreeGrafter"/>
</dbReference>
<dbReference type="GO" id="GO:0006355">
    <property type="term" value="P:regulation of DNA-templated transcription"/>
    <property type="evidence" value="ECO:0007669"/>
    <property type="project" value="InterPro"/>
</dbReference>
<dbReference type="PANTHER" id="PTHR16305:SF28">
    <property type="entry name" value="GUANYLATE CYCLASE DOMAIN-CONTAINING PROTEIN"/>
    <property type="match status" value="1"/>
</dbReference>
<dbReference type="InterPro" id="IPR001867">
    <property type="entry name" value="OmpR/PhoB-type_DNA-bd"/>
</dbReference>
<accession>A0A250KPH5</accession>
<dbReference type="CDD" id="cd00383">
    <property type="entry name" value="trans_reg_C"/>
    <property type="match status" value="1"/>
</dbReference>
<organism evidence="6 7">
    <name type="scientific">Methylocaldum marinum</name>
    <dbReference type="NCBI Taxonomy" id="1432792"/>
    <lineage>
        <taxon>Bacteria</taxon>
        <taxon>Pseudomonadati</taxon>
        <taxon>Pseudomonadota</taxon>
        <taxon>Gammaproteobacteria</taxon>
        <taxon>Methylococcales</taxon>
        <taxon>Methylococcaceae</taxon>
        <taxon>Methylocaldum</taxon>
    </lineage>
</organism>
<evidence type="ECO:0000256" key="2">
    <source>
        <dbReference type="ARBA" id="ARBA00022840"/>
    </source>
</evidence>
<proteinExistence type="predicted"/>
<dbReference type="InterPro" id="IPR016032">
    <property type="entry name" value="Sig_transdc_resp-reg_C-effctor"/>
</dbReference>
<dbReference type="SUPFAM" id="SSF48452">
    <property type="entry name" value="TPR-like"/>
    <property type="match status" value="2"/>
</dbReference>
<gene>
    <name evidence="6" type="ORF">sS8_0916</name>
</gene>
<dbReference type="Gene3D" id="3.40.50.300">
    <property type="entry name" value="P-loop containing nucleotide triphosphate hydrolases"/>
    <property type="match status" value="1"/>
</dbReference>
<dbReference type="SUPFAM" id="SSF46894">
    <property type="entry name" value="C-terminal effector domain of the bipartite response regulators"/>
    <property type="match status" value="1"/>
</dbReference>
<dbReference type="KEGG" id="mmai:sS8_0916"/>
<dbReference type="GO" id="GO:0005524">
    <property type="term" value="F:ATP binding"/>
    <property type="evidence" value="ECO:0007669"/>
    <property type="project" value="UniProtKB-KW"/>
</dbReference>
<keyword evidence="1" id="KW-0547">Nucleotide-binding</keyword>
<reference evidence="6 7" key="1">
    <citation type="submission" date="2016-12" db="EMBL/GenBank/DDBJ databases">
        <title>Genome sequencing of Methylocaldum marinum.</title>
        <authorList>
            <person name="Takeuchi M."/>
            <person name="Kamagata Y."/>
            <person name="Hiraoka S."/>
            <person name="Oshima K."/>
            <person name="Hattori M."/>
            <person name="Iwasaki W."/>
        </authorList>
    </citation>
    <scope>NUCLEOTIDE SEQUENCE [LARGE SCALE GENOMIC DNA]</scope>
    <source>
        <strain evidence="6 7">S8</strain>
    </source>
</reference>
<dbReference type="PANTHER" id="PTHR16305">
    <property type="entry name" value="TESTICULAR SOLUBLE ADENYLYL CYCLASE"/>
    <property type="match status" value="1"/>
</dbReference>
<dbReference type="AlphaFoldDB" id="A0A250KPH5"/>
<dbReference type="Pfam" id="PF13191">
    <property type="entry name" value="AAA_16"/>
    <property type="match status" value="1"/>
</dbReference>
<sequence>MNQGMPIVFGPFRLEPGNAMLWRGDQAIVLRPRTFAVLCYLLEHPDRLLTKTEILNALWPRQYVSEGVLKASINEIRKALGDDPKAPRYIETRHRRGYRFIGPRASHPPSASSALPSPRCVGRDAELRHLHAALEKALAGERQLVFVTGEAGIGKTTVVEVFAEGAAARRELLRMASGQCVEHYGPGEAYLPVLEALGRLCRPPQGKRLVALLRRYAPTWLGQLPWLLSPAEQIELQRQGVAATPERMLREMAEALEAVTAETPLVLVLEDLHWSDYATLDLLAALARRREAARLLVIGTYRPMELIVRGHPLKGLKQELQVHGQCAELALGALSEAAVTDYLAARCPRVAPTVPLERLAQWVSRRTEGNPLFMVHTVAYLYARGALREAPEPAGQDASLRVLEDAEHGMPETLQQMIDQQIDRLSPAEQHLLEVASVAGAEFSAAAVAAGLALEPDAVEAQCEALVRRQQFLECRDTAEWPDGTMAGRYGFRHVLYRAALSGRLTAKRRMRLHQAIGERLEQAYGACAGEIAAELAVHFEQGRNLGRALRYLQQAAEKDLRRLAPHEAIGLLTRGLALLDALPDTPERTQHELALQITLGSALIAVKGYTAPEVEQAYTRARVLCRMVGETPQLFSALCGLWSFYYLRAELQTAYELAEQLLAIARKADDSTWLLEAHQTLGTTLLCFGRLAPAGKHFEQSLALYEPAQHGFLAFLHGRDPGILCRFNIAMILWFRGVPEQARTHLEAALTWAQELAHPLTQIVTLNAAVWIHHFCVSHEAGPILEYYEALGRLGIEHDIPLAQETHLIMGGWIQVMQGQVDAGIARIRQTLANYQPSAMQVMRAHHFGLLADLCAVGGRLEEGLEAVTEALKEVERVGEHLYEAELYRLQGVLMLKACPVESPESGAEACFLKAIATSRRQGNKLFEFRAVVSLSRLWQRQGKIEEARRMLAEIYHSFTEGFDTPDLQEAKALLAELSSKDGQEIEAAW</sequence>
<dbReference type="InterPro" id="IPR041664">
    <property type="entry name" value="AAA_16"/>
</dbReference>
<dbReference type="Pfam" id="PF00486">
    <property type="entry name" value="Trans_reg_C"/>
    <property type="match status" value="1"/>
</dbReference>
<dbReference type="EMBL" id="AP017928">
    <property type="protein sequence ID" value="BBA32881.1"/>
    <property type="molecule type" value="Genomic_DNA"/>
</dbReference>
<dbReference type="GO" id="GO:0000160">
    <property type="term" value="P:phosphorelay signal transduction system"/>
    <property type="evidence" value="ECO:0007669"/>
    <property type="project" value="InterPro"/>
</dbReference>
<evidence type="ECO:0000256" key="1">
    <source>
        <dbReference type="ARBA" id="ARBA00022741"/>
    </source>
</evidence>
<evidence type="ECO:0000259" key="5">
    <source>
        <dbReference type="PROSITE" id="PS51755"/>
    </source>
</evidence>
<dbReference type="Gene3D" id="1.25.40.10">
    <property type="entry name" value="Tetratricopeptide repeat domain"/>
    <property type="match status" value="2"/>
</dbReference>
<keyword evidence="2" id="KW-0067">ATP-binding</keyword>
<keyword evidence="3 4" id="KW-0238">DNA-binding</keyword>
<protein>
    <recommendedName>
        <fullName evidence="5">OmpR/PhoB-type domain-containing protein</fullName>
    </recommendedName>
</protein>
<dbReference type="InterPro" id="IPR011990">
    <property type="entry name" value="TPR-like_helical_dom_sf"/>
</dbReference>
<keyword evidence="7" id="KW-1185">Reference proteome</keyword>
<name>A0A250KPH5_9GAMM</name>
<feature type="DNA-binding region" description="OmpR/PhoB-type" evidence="4">
    <location>
        <begin position="4"/>
        <end position="102"/>
    </location>
</feature>
<dbReference type="GO" id="GO:0003677">
    <property type="term" value="F:DNA binding"/>
    <property type="evidence" value="ECO:0007669"/>
    <property type="project" value="UniProtKB-UniRule"/>
</dbReference>
<dbReference type="PROSITE" id="PS51755">
    <property type="entry name" value="OMPR_PHOB"/>
    <property type="match status" value="1"/>
</dbReference>
<evidence type="ECO:0000313" key="6">
    <source>
        <dbReference type="EMBL" id="BBA32881.1"/>
    </source>
</evidence>
<dbReference type="Proteomes" id="UP000266313">
    <property type="component" value="Chromosome"/>
</dbReference>
<dbReference type="RefSeq" id="WP_232020512.1">
    <property type="nucleotide sequence ID" value="NZ_AP017928.1"/>
</dbReference>
<dbReference type="SMART" id="SM00862">
    <property type="entry name" value="Trans_reg_C"/>
    <property type="match status" value="1"/>
</dbReference>
<dbReference type="SUPFAM" id="SSF52540">
    <property type="entry name" value="P-loop containing nucleoside triphosphate hydrolases"/>
    <property type="match status" value="1"/>
</dbReference>
<evidence type="ECO:0000256" key="3">
    <source>
        <dbReference type="ARBA" id="ARBA00023125"/>
    </source>
</evidence>
<feature type="domain" description="OmpR/PhoB-type" evidence="5">
    <location>
        <begin position="4"/>
        <end position="102"/>
    </location>
</feature>
<dbReference type="Gene3D" id="1.10.10.10">
    <property type="entry name" value="Winged helix-like DNA-binding domain superfamily/Winged helix DNA-binding domain"/>
    <property type="match status" value="1"/>
</dbReference>